<gene>
    <name evidence="5" type="ORF">PAC_15502</name>
</gene>
<dbReference type="Pfam" id="PF01636">
    <property type="entry name" value="APH"/>
    <property type="match status" value="1"/>
</dbReference>
<organism evidence="5 6">
    <name type="scientific">Phialocephala subalpina</name>
    <dbReference type="NCBI Taxonomy" id="576137"/>
    <lineage>
        <taxon>Eukaryota</taxon>
        <taxon>Fungi</taxon>
        <taxon>Dikarya</taxon>
        <taxon>Ascomycota</taxon>
        <taxon>Pezizomycotina</taxon>
        <taxon>Leotiomycetes</taxon>
        <taxon>Helotiales</taxon>
        <taxon>Mollisiaceae</taxon>
        <taxon>Phialocephala</taxon>
        <taxon>Phialocephala fortinii species complex</taxon>
    </lineage>
</organism>
<dbReference type="OrthoDB" id="2968323at2759"/>
<accession>A0A1L7XKN7</accession>
<dbReference type="EC" id="2.7.11.1" evidence="1"/>
<dbReference type="InterPro" id="IPR002575">
    <property type="entry name" value="Aminoglycoside_PTrfase"/>
</dbReference>
<dbReference type="InterPro" id="IPR008266">
    <property type="entry name" value="Tyr_kinase_AS"/>
</dbReference>
<evidence type="ECO:0000313" key="5">
    <source>
        <dbReference type="EMBL" id="CZR65602.1"/>
    </source>
</evidence>
<evidence type="ECO:0000256" key="2">
    <source>
        <dbReference type="ARBA" id="ARBA00047899"/>
    </source>
</evidence>
<dbReference type="AlphaFoldDB" id="A0A1L7XKN7"/>
<feature type="domain" description="Aminoglycoside phosphotransferase" evidence="4">
    <location>
        <begin position="71"/>
        <end position="297"/>
    </location>
</feature>
<name>A0A1L7XKN7_9HELO</name>
<evidence type="ECO:0000313" key="6">
    <source>
        <dbReference type="Proteomes" id="UP000184330"/>
    </source>
</evidence>
<dbReference type="PANTHER" id="PTHR21310">
    <property type="entry name" value="AMINOGLYCOSIDE PHOSPHOTRANSFERASE-RELATED-RELATED"/>
    <property type="match status" value="1"/>
</dbReference>
<evidence type="ECO:0000259" key="4">
    <source>
        <dbReference type="Pfam" id="PF01636"/>
    </source>
</evidence>
<dbReference type="Proteomes" id="UP000184330">
    <property type="component" value="Unassembled WGS sequence"/>
</dbReference>
<proteinExistence type="predicted"/>
<dbReference type="InterPro" id="IPR051678">
    <property type="entry name" value="AGP_Transferase"/>
</dbReference>
<evidence type="ECO:0000256" key="1">
    <source>
        <dbReference type="ARBA" id="ARBA00012513"/>
    </source>
</evidence>
<keyword evidence="6" id="KW-1185">Reference proteome</keyword>
<dbReference type="PROSITE" id="PS00109">
    <property type="entry name" value="PROTEIN_KINASE_TYR"/>
    <property type="match status" value="1"/>
</dbReference>
<dbReference type="SUPFAM" id="SSF56112">
    <property type="entry name" value="Protein kinase-like (PK-like)"/>
    <property type="match status" value="1"/>
</dbReference>
<dbReference type="PANTHER" id="PTHR21310:SF56">
    <property type="entry name" value="AMINOGLYCOSIDE PHOSPHOTRANSFERASE DOMAIN-CONTAINING PROTEIN"/>
    <property type="match status" value="1"/>
</dbReference>
<comment type="catalytic activity">
    <reaction evidence="3">
        <text>L-seryl-[protein] + ATP = O-phospho-L-seryl-[protein] + ADP + H(+)</text>
        <dbReference type="Rhea" id="RHEA:17989"/>
        <dbReference type="Rhea" id="RHEA-COMP:9863"/>
        <dbReference type="Rhea" id="RHEA-COMP:11604"/>
        <dbReference type="ChEBI" id="CHEBI:15378"/>
        <dbReference type="ChEBI" id="CHEBI:29999"/>
        <dbReference type="ChEBI" id="CHEBI:30616"/>
        <dbReference type="ChEBI" id="CHEBI:83421"/>
        <dbReference type="ChEBI" id="CHEBI:456216"/>
        <dbReference type="EC" id="2.7.11.1"/>
    </reaction>
</comment>
<evidence type="ECO:0000256" key="3">
    <source>
        <dbReference type="ARBA" id="ARBA00048679"/>
    </source>
</evidence>
<dbReference type="InterPro" id="IPR011009">
    <property type="entry name" value="Kinase-like_dom_sf"/>
</dbReference>
<reference evidence="5 6" key="1">
    <citation type="submission" date="2016-03" db="EMBL/GenBank/DDBJ databases">
        <authorList>
            <person name="Ploux O."/>
        </authorList>
    </citation>
    <scope>NUCLEOTIDE SEQUENCE [LARGE SCALE GENOMIC DNA]</scope>
    <source>
        <strain evidence="5 6">UAMH 11012</strain>
    </source>
</reference>
<sequence>MSQPCDSDGDSIVSSETSTLTYEQESFSTFRLKVIQLCIDIGLGTPSEVDRMTGGGFNRVIGVALTSPDAQISRYIIRIPRLPLDEVEVQNIKDQVAVLLYLSKYLPVAEVKAYDCTSENAIESQYVIQQRLPGKSVETVYETLTLEERLQLATSVADLVQRIDSVILPQFGRLVQNTPMPDVSHDVSQFPRKEIDVAGYRLDVYSDMPTTNEQNLASLLRVMCKARSEDDAEDEELRSFWQRLQKMITEMELLSLLSNMEEPARLGHWDLSARNLLVEKVEGLWKVSGVLDWDDAMSVPGVISRKPPIWLWSPEVRVEEADLAPPIELTGDQREIKEKFDEVTTSIPSYQDDAYHSGRWLRRLWAFALHGFTYSQDWDRYGTLVQDWDEYRQGLKHAEI</sequence>
<dbReference type="EMBL" id="FJOG01000032">
    <property type="protein sequence ID" value="CZR65602.1"/>
    <property type="molecule type" value="Genomic_DNA"/>
</dbReference>
<dbReference type="GO" id="GO:0004674">
    <property type="term" value="F:protein serine/threonine kinase activity"/>
    <property type="evidence" value="ECO:0007669"/>
    <property type="project" value="UniProtKB-EC"/>
</dbReference>
<protein>
    <recommendedName>
        <fullName evidence="1">non-specific serine/threonine protein kinase</fullName>
        <ecNumber evidence="1">2.7.11.1</ecNumber>
    </recommendedName>
</protein>
<dbReference type="Gene3D" id="3.90.1200.10">
    <property type="match status" value="1"/>
</dbReference>
<comment type="catalytic activity">
    <reaction evidence="2">
        <text>L-threonyl-[protein] + ATP = O-phospho-L-threonyl-[protein] + ADP + H(+)</text>
        <dbReference type="Rhea" id="RHEA:46608"/>
        <dbReference type="Rhea" id="RHEA-COMP:11060"/>
        <dbReference type="Rhea" id="RHEA-COMP:11605"/>
        <dbReference type="ChEBI" id="CHEBI:15378"/>
        <dbReference type="ChEBI" id="CHEBI:30013"/>
        <dbReference type="ChEBI" id="CHEBI:30616"/>
        <dbReference type="ChEBI" id="CHEBI:61977"/>
        <dbReference type="ChEBI" id="CHEBI:456216"/>
        <dbReference type="EC" id="2.7.11.1"/>
    </reaction>
</comment>